<dbReference type="Pfam" id="PF00225">
    <property type="entry name" value="Kinesin"/>
    <property type="match status" value="1"/>
</dbReference>
<dbReference type="GO" id="GO:0005737">
    <property type="term" value="C:cytoplasm"/>
    <property type="evidence" value="ECO:0007669"/>
    <property type="project" value="TreeGrafter"/>
</dbReference>
<feature type="coiled-coil region" evidence="3">
    <location>
        <begin position="304"/>
        <end position="359"/>
    </location>
</feature>
<dbReference type="Pfam" id="PF14739">
    <property type="entry name" value="DUF4472"/>
    <property type="match status" value="1"/>
</dbReference>
<dbReference type="SUPFAM" id="SSF52540">
    <property type="entry name" value="P-loop containing nucleoside triphosphate hydrolases"/>
    <property type="match status" value="1"/>
</dbReference>
<feature type="domain" description="DUF4472" evidence="5">
    <location>
        <begin position="282"/>
        <end position="388"/>
    </location>
</feature>
<evidence type="ECO:0000313" key="7">
    <source>
        <dbReference type="Proteomes" id="UP000297703"/>
    </source>
</evidence>
<evidence type="ECO:0000256" key="2">
    <source>
        <dbReference type="ARBA" id="ARBA00022840"/>
    </source>
</evidence>
<dbReference type="GO" id="GO:0003777">
    <property type="term" value="F:microtubule motor activity"/>
    <property type="evidence" value="ECO:0007669"/>
    <property type="project" value="InterPro"/>
</dbReference>
<evidence type="ECO:0000256" key="1">
    <source>
        <dbReference type="ARBA" id="ARBA00022741"/>
    </source>
</evidence>
<dbReference type="InterPro" id="IPR001752">
    <property type="entry name" value="Kinesin_motor_dom"/>
</dbReference>
<keyword evidence="3" id="KW-0175">Coiled coil</keyword>
<dbReference type="PANTHER" id="PTHR22106:SF5">
    <property type="entry name" value="COILED-COIL DOMAIN-CONTAINING PROTEIN 78"/>
    <property type="match status" value="1"/>
</dbReference>
<feature type="coiled-coil region" evidence="3">
    <location>
        <begin position="510"/>
        <end position="537"/>
    </location>
</feature>
<reference evidence="6 7" key="2">
    <citation type="submission" date="2019-04" db="EMBL/GenBank/DDBJ databases">
        <title>The genome sequence of big-headed turtle.</title>
        <authorList>
            <person name="Gong S."/>
        </authorList>
    </citation>
    <scope>NUCLEOTIDE SEQUENCE [LARGE SCALE GENOMIC DNA]</scope>
    <source>
        <strain evidence="6">DO16091913</strain>
        <tissue evidence="6">Muscle</tissue>
    </source>
</reference>
<name>A0A4D9E794_9SAUR</name>
<dbReference type="InterPro" id="IPR029329">
    <property type="entry name" value="DUF4472"/>
</dbReference>
<evidence type="ECO:0000259" key="5">
    <source>
        <dbReference type="Pfam" id="PF14739"/>
    </source>
</evidence>
<keyword evidence="1" id="KW-0547">Nucleotide-binding</keyword>
<dbReference type="OrthoDB" id="2113965at2759"/>
<comment type="caution">
    <text evidence="6">The sequence shown here is derived from an EMBL/GenBank/DDBJ whole genome shotgun (WGS) entry which is preliminary data.</text>
</comment>
<dbReference type="EMBL" id="QXTE01000146">
    <property type="protein sequence ID" value="TFK04098.1"/>
    <property type="molecule type" value="Genomic_DNA"/>
</dbReference>
<dbReference type="GO" id="GO:0007018">
    <property type="term" value="P:microtubule-based movement"/>
    <property type="evidence" value="ECO:0007669"/>
    <property type="project" value="InterPro"/>
</dbReference>
<dbReference type="PROSITE" id="PS51257">
    <property type="entry name" value="PROKAR_LIPOPROTEIN"/>
    <property type="match status" value="1"/>
</dbReference>
<reference evidence="6 7" key="1">
    <citation type="submission" date="2019-04" db="EMBL/GenBank/DDBJ databases">
        <title>Draft genome of the big-headed turtle Platysternon megacephalum.</title>
        <authorList>
            <person name="Gong S."/>
        </authorList>
    </citation>
    <scope>NUCLEOTIDE SEQUENCE [LARGE SCALE GENOMIC DNA]</scope>
    <source>
        <strain evidence="6">DO16091913</strain>
        <tissue evidence="6">Muscle</tissue>
    </source>
</reference>
<dbReference type="Proteomes" id="UP000297703">
    <property type="component" value="Unassembled WGS sequence"/>
</dbReference>
<sequence length="791" mass="91225">MWIRGHGGHDSSPCSYQHSNTSCVSQSCSLGCQGLFHLMVSSAAEATTAFRQGWARRTGAVSNYGLTSNHSSIITHFNLQVVSPSPVRCWLKIVDLPGAENLTENLWGGSLREKPLLKKSLVAFYWVVNQLAVLFYFPHSDSKLTQLLEEALARNSKTRVIFCLSPTLDSRHLAAVLKTYIALSQVKNFPVLNDYFVESLLTQYWARILALQHRLYEHMDLRSAMESESISTLREQVQCLTNENMQMQDRNERLYTKLGELQEKMGKLAGSKTDLSSRLVFSEEEKLKISKDLIDLQIETNKMREQYEAENFELKNMILTLENHILELELHDEKVTGEHDALQERLHTVETNRKELADEYIILKSNYMALGKEHEQEVAKNEELSIELLNLVNTRSSIPQSWSNYSPSQALANETLAELERVQAVVHRLSARKVKPEDIVASEHERRKLERHLLGNQDHIKAEIEKMKQTYDSQQQKLEQRVVAMGKELQQSKRVIRNTQHKLVEQSVVLLTSQSQLKEVEVENSQLQLQLKELNEEYRCRLTQYIKDLAEYMDSKSNASKVPNKVPADHAYMKRFVDGMLKDIRAAHKSREEQLAGAVRGYKTRMQNLVKRHENLLIAYRMQREQIQSQGSSEMDPGPPEFHFTITDSELLTSTTQELNQLREDKAKLETQLHERQEKKRLSESSALGPSLHHKLDEEGWAEIRKQLREFTHTTQEDLEKERSQLLTQAIVAEEQVLELQEYVDKHLARYKQEILRLRKLVGSEAPRAFSAGASDTHLMQRSKRTISHEL</sequence>
<feature type="coiled-coil region" evidence="3">
    <location>
        <begin position="230"/>
        <end position="264"/>
    </location>
</feature>
<accession>A0A4D9E794</accession>
<dbReference type="InterPro" id="IPR039873">
    <property type="entry name" value="CCDC78"/>
</dbReference>
<dbReference type="InterPro" id="IPR036961">
    <property type="entry name" value="Kinesin_motor_dom_sf"/>
</dbReference>
<dbReference type="GO" id="GO:0008017">
    <property type="term" value="F:microtubule binding"/>
    <property type="evidence" value="ECO:0007669"/>
    <property type="project" value="InterPro"/>
</dbReference>
<dbReference type="STRING" id="55544.A0A4D9E794"/>
<feature type="domain" description="Kinesin motor" evidence="4">
    <location>
        <begin position="31"/>
        <end position="168"/>
    </location>
</feature>
<feature type="coiled-coil region" evidence="3">
    <location>
        <begin position="610"/>
        <end position="679"/>
    </location>
</feature>
<evidence type="ECO:0000256" key="3">
    <source>
        <dbReference type="SAM" id="Coils"/>
    </source>
</evidence>
<gene>
    <name evidence="6" type="ORF">DR999_PMT13463</name>
</gene>
<keyword evidence="2" id="KW-0067">ATP-binding</keyword>
<dbReference type="AlphaFoldDB" id="A0A4D9E794"/>
<proteinExistence type="predicted"/>
<dbReference type="PRINTS" id="PR00380">
    <property type="entry name" value="KINESINHEAVY"/>
</dbReference>
<evidence type="ECO:0000259" key="4">
    <source>
        <dbReference type="Pfam" id="PF00225"/>
    </source>
</evidence>
<protein>
    <submittedName>
        <fullName evidence="6">Coiled-coil domain-containing protein 78</fullName>
    </submittedName>
</protein>
<dbReference type="GO" id="GO:0005524">
    <property type="term" value="F:ATP binding"/>
    <property type="evidence" value="ECO:0007669"/>
    <property type="project" value="UniProtKB-KW"/>
</dbReference>
<dbReference type="Gene3D" id="3.40.850.10">
    <property type="entry name" value="Kinesin motor domain"/>
    <property type="match status" value="1"/>
</dbReference>
<evidence type="ECO:0000313" key="6">
    <source>
        <dbReference type="EMBL" id="TFK04098.1"/>
    </source>
</evidence>
<keyword evidence="7" id="KW-1185">Reference proteome</keyword>
<dbReference type="InterPro" id="IPR027417">
    <property type="entry name" value="P-loop_NTPase"/>
</dbReference>
<dbReference type="PANTHER" id="PTHR22106">
    <property type="entry name" value="COILED-COIL DOMAIN-CONTAINING PROTEIN 78"/>
    <property type="match status" value="1"/>
</dbReference>
<organism evidence="6 7">
    <name type="scientific">Platysternon megacephalum</name>
    <name type="common">big-headed turtle</name>
    <dbReference type="NCBI Taxonomy" id="55544"/>
    <lineage>
        <taxon>Eukaryota</taxon>
        <taxon>Metazoa</taxon>
        <taxon>Chordata</taxon>
        <taxon>Craniata</taxon>
        <taxon>Vertebrata</taxon>
        <taxon>Euteleostomi</taxon>
        <taxon>Archelosauria</taxon>
        <taxon>Testudinata</taxon>
        <taxon>Testudines</taxon>
        <taxon>Cryptodira</taxon>
        <taxon>Durocryptodira</taxon>
        <taxon>Testudinoidea</taxon>
        <taxon>Platysternidae</taxon>
        <taxon>Platysternon</taxon>
    </lineage>
</organism>